<sequence>MNEHIENYRIISKLVLLAVNGSLNEQQALKLNNLIINDSQARDYYLECIATQVALQNIECISDQDESELLDVELWRSLAYTEMTAPEVVIPKSNEPVPTHTSQVEKRPNKINKITLYTAIISSVTLFFLMVTVLLTPKSEPVAVFTNSVDAQWGEGPDVLVPGDKLRPGSLRLTKGVAEITFYDGSVVTIEGPAKFNLEAENEMFMQFGKLWAKCEYNAGFMVRSPGATVVDYGTEFGILVDSRGNTNAYVAKGEIDLRVGSDVKVYKKSQRLIAGKAACVQDQSISKVDSWDKPFVRSVNEIEQARKLFGQNLIVNGDFEQDEGMVSAAQLHENMHISGWEDDSQAIAVNYKLFETNEFRVPDLSEEVLPPNRGNNFFHSLHNSTISQNIDISKLFYYVDHGAVSYDLSGWLGGWEDQDNPVELKLTFLDSNGNPLGKSQIGPVEPTERNNQTGFVRREKTGTLPFNCRTILVELQGRQLSSDDSDAADSYADNLSLVLNVKR</sequence>
<dbReference type="Pfam" id="PF04773">
    <property type="entry name" value="FecR"/>
    <property type="match status" value="1"/>
</dbReference>
<dbReference type="AlphaFoldDB" id="A0A1U9NPW2"/>
<evidence type="ECO:0000256" key="1">
    <source>
        <dbReference type="SAM" id="Phobius"/>
    </source>
</evidence>
<dbReference type="KEGG" id="alus:STSP2_02961"/>
<dbReference type="Gene3D" id="2.60.120.1440">
    <property type="match status" value="1"/>
</dbReference>
<keyword evidence="1" id="KW-0812">Transmembrane</keyword>
<proteinExistence type="predicted"/>
<feature type="domain" description="FecR protein" evidence="2">
    <location>
        <begin position="175"/>
        <end position="256"/>
    </location>
</feature>
<gene>
    <name evidence="3" type="ORF">STSP2_02961</name>
</gene>
<evidence type="ECO:0000259" key="2">
    <source>
        <dbReference type="Pfam" id="PF04773"/>
    </source>
</evidence>
<protein>
    <submittedName>
        <fullName evidence="3">FecR protein</fullName>
    </submittedName>
</protein>
<dbReference type="PANTHER" id="PTHR30273:SF2">
    <property type="entry name" value="PROTEIN FECR"/>
    <property type="match status" value="1"/>
</dbReference>
<feature type="transmembrane region" description="Helical" evidence="1">
    <location>
        <begin position="114"/>
        <end position="135"/>
    </location>
</feature>
<reference evidence="4" key="1">
    <citation type="submission" date="2017-02" db="EMBL/GenBank/DDBJ databases">
        <title>Comparative genomics and description of representatives of a novel lineage of planctomycetes thriving in anoxic sediments.</title>
        <authorList>
            <person name="Spring S."/>
            <person name="Bunk B."/>
            <person name="Sproer C."/>
        </authorList>
    </citation>
    <scope>NUCLEOTIDE SEQUENCE [LARGE SCALE GENOMIC DNA]</scope>
    <source>
        <strain evidence="4">ST-NAGAB-D1</strain>
    </source>
</reference>
<evidence type="ECO:0000313" key="3">
    <source>
        <dbReference type="EMBL" id="AQT69764.1"/>
    </source>
</evidence>
<dbReference type="InterPro" id="IPR006860">
    <property type="entry name" value="FecR"/>
</dbReference>
<dbReference type="Proteomes" id="UP000189674">
    <property type="component" value="Chromosome"/>
</dbReference>
<dbReference type="PANTHER" id="PTHR30273">
    <property type="entry name" value="PERIPLASMIC SIGNAL SENSOR AND SIGMA FACTOR ACTIVATOR FECR-RELATED"/>
    <property type="match status" value="1"/>
</dbReference>
<organism evidence="3 4">
    <name type="scientific">Anaerohalosphaera lusitana</name>
    <dbReference type="NCBI Taxonomy" id="1936003"/>
    <lineage>
        <taxon>Bacteria</taxon>
        <taxon>Pseudomonadati</taxon>
        <taxon>Planctomycetota</taxon>
        <taxon>Phycisphaerae</taxon>
        <taxon>Sedimentisphaerales</taxon>
        <taxon>Anaerohalosphaeraceae</taxon>
        <taxon>Anaerohalosphaera</taxon>
    </lineage>
</organism>
<name>A0A1U9NPW2_9BACT</name>
<dbReference type="STRING" id="1936003.STSP2_02961"/>
<dbReference type="EMBL" id="CP019791">
    <property type="protein sequence ID" value="AQT69764.1"/>
    <property type="molecule type" value="Genomic_DNA"/>
</dbReference>
<keyword evidence="1" id="KW-0472">Membrane</keyword>
<dbReference type="OrthoDB" id="258532at2"/>
<dbReference type="Gene3D" id="2.60.120.260">
    <property type="entry name" value="Galactose-binding domain-like"/>
    <property type="match status" value="1"/>
</dbReference>
<accession>A0A1U9NPW2</accession>
<dbReference type="RefSeq" id="WP_146663421.1">
    <property type="nucleotide sequence ID" value="NZ_CP019791.1"/>
</dbReference>
<evidence type="ECO:0000313" key="4">
    <source>
        <dbReference type="Proteomes" id="UP000189674"/>
    </source>
</evidence>
<dbReference type="InterPro" id="IPR012373">
    <property type="entry name" value="Ferrdict_sens_TM"/>
</dbReference>
<dbReference type="GO" id="GO:0016989">
    <property type="term" value="F:sigma factor antagonist activity"/>
    <property type="evidence" value="ECO:0007669"/>
    <property type="project" value="TreeGrafter"/>
</dbReference>
<keyword evidence="1" id="KW-1133">Transmembrane helix</keyword>
<keyword evidence="4" id="KW-1185">Reference proteome</keyword>